<evidence type="ECO:0000313" key="2">
    <source>
        <dbReference type="EMBL" id="RPE08576.1"/>
    </source>
</evidence>
<dbReference type="EMBL" id="RPDH01000002">
    <property type="protein sequence ID" value="RPE08576.1"/>
    <property type="molecule type" value="Genomic_DNA"/>
</dbReference>
<keyword evidence="2" id="KW-0808">Transferase</keyword>
<dbReference type="AlphaFoldDB" id="A0A3N4PK36"/>
<keyword evidence="3" id="KW-1185">Reference proteome</keyword>
<dbReference type="Pfam" id="PF05050">
    <property type="entry name" value="Methyltransf_21"/>
    <property type="match status" value="1"/>
</dbReference>
<dbReference type="RefSeq" id="WP_123847578.1">
    <property type="nucleotide sequence ID" value="NZ_RPDH01000002.1"/>
</dbReference>
<dbReference type="PANTHER" id="PTHR34203">
    <property type="entry name" value="METHYLTRANSFERASE, FKBM FAMILY PROTEIN"/>
    <property type="match status" value="1"/>
</dbReference>
<protein>
    <submittedName>
        <fullName evidence="2">FkbM family methyltransferase</fullName>
    </submittedName>
</protein>
<dbReference type="InterPro" id="IPR006342">
    <property type="entry name" value="FkbM_mtfrase"/>
</dbReference>
<dbReference type="GO" id="GO:0008168">
    <property type="term" value="F:methyltransferase activity"/>
    <property type="evidence" value="ECO:0007669"/>
    <property type="project" value="UniProtKB-KW"/>
</dbReference>
<feature type="domain" description="Methyltransferase FkbM" evidence="1">
    <location>
        <begin position="89"/>
        <end position="238"/>
    </location>
</feature>
<dbReference type="SUPFAM" id="SSF53335">
    <property type="entry name" value="S-adenosyl-L-methionine-dependent methyltransferases"/>
    <property type="match status" value="1"/>
</dbReference>
<organism evidence="2 3">
    <name type="scientific">Chitinophaga lutea</name>
    <dbReference type="NCBI Taxonomy" id="2488634"/>
    <lineage>
        <taxon>Bacteria</taxon>
        <taxon>Pseudomonadati</taxon>
        <taxon>Bacteroidota</taxon>
        <taxon>Chitinophagia</taxon>
        <taxon>Chitinophagales</taxon>
        <taxon>Chitinophagaceae</taxon>
        <taxon>Chitinophaga</taxon>
    </lineage>
</organism>
<sequence length="279" mass="32180">MPLSSSFIGNLTRGILKNLKPSSGKGRALSYWTVKYLKHLPQEKLSCIRWDRNKLWFFRSWELMHALDEIMGREIYRFEAANPAPRIIDCGANIGLSVLYFLKLYPQSRITAFEPDARNFDLLQKNLRPYNEAQLDLRPKAVWVHNGHISFDSRGGEGSKIADDGGTAVRCTRLADLLREPVDFLKIDIEGAEYAVLKDCAHLLRNVKHLFLEYHGQINHSNELTEMLELLRENGFDYYIREAADNVDYPYLNNRRREGFEQQLNIFAVRADSAVEAVS</sequence>
<dbReference type="InterPro" id="IPR052514">
    <property type="entry name" value="SAM-dependent_MTase"/>
</dbReference>
<keyword evidence="2" id="KW-0489">Methyltransferase</keyword>
<evidence type="ECO:0000313" key="3">
    <source>
        <dbReference type="Proteomes" id="UP000278351"/>
    </source>
</evidence>
<dbReference type="OrthoDB" id="9785375at2"/>
<dbReference type="PANTHER" id="PTHR34203:SF15">
    <property type="entry name" value="SLL1173 PROTEIN"/>
    <property type="match status" value="1"/>
</dbReference>
<comment type="caution">
    <text evidence="2">The sequence shown here is derived from an EMBL/GenBank/DDBJ whole genome shotgun (WGS) entry which is preliminary data.</text>
</comment>
<name>A0A3N4PK36_9BACT</name>
<proteinExistence type="predicted"/>
<gene>
    <name evidence="2" type="ORF">EGT74_16170</name>
</gene>
<dbReference type="InterPro" id="IPR029063">
    <property type="entry name" value="SAM-dependent_MTases_sf"/>
</dbReference>
<dbReference type="GO" id="GO:0032259">
    <property type="term" value="P:methylation"/>
    <property type="evidence" value="ECO:0007669"/>
    <property type="project" value="UniProtKB-KW"/>
</dbReference>
<accession>A0A3N4PK36</accession>
<reference evidence="2 3" key="1">
    <citation type="submission" date="2018-11" db="EMBL/GenBank/DDBJ databases">
        <title>Chitinophaga lutea sp.nov., isolate from arsenic contaminated soil.</title>
        <authorList>
            <person name="Zong Y."/>
        </authorList>
    </citation>
    <scope>NUCLEOTIDE SEQUENCE [LARGE SCALE GENOMIC DNA]</scope>
    <source>
        <strain evidence="2 3">ZY74</strain>
    </source>
</reference>
<dbReference type="Proteomes" id="UP000278351">
    <property type="component" value="Unassembled WGS sequence"/>
</dbReference>
<evidence type="ECO:0000259" key="1">
    <source>
        <dbReference type="Pfam" id="PF05050"/>
    </source>
</evidence>
<dbReference type="NCBIfam" id="TIGR01444">
    <property type="entry name" value="fkbM_fam"/>
    <property type="match status" value="1"/>
</dbReference>
<dbReference type="Gene3D" id="3.40.50.150">
    <property type="entry name" value="Vaccinia Virus protein VP39"/>
    <property type="match status" value="1"/>
</dbReference>